<gene>
    <name evidence="2" type="ORF">P170DRAFT_434850</name>
</gene>
<name>A0A2I2GJT2_9EURO</name>
<dbReference type="OrthoDB" id="5419162at2759"/>
<evidence type="ECO:0000313" key="3">
    <source>
        <dbReference type="Proteomes" id="UP000234275"/>
    </source>
</evidence>
<proteinExistence type="predicted"/>
<protein>
    <submittedName>
        <fullName evidence="2">Uncharacterized protein</fullName>
    </submittedName>
</protein>
<evidence type="ECO:0000313" key="2">
    <source>
        <dbReference type="EMBL" id="PLB53130.1"/>
    </source>
</evidence>
<dbReference type="RefSeq" id="XP_024708432.1">
    <property type="nucleotide sequence ID" value="XM_024848814.1"/>
</dbReference>
<feature type="compositionally biased region" description="Polar residues" evidence="1">
    <location>
        <begin position="38"/>
        <end position="54"/>
    </location>
</feature>
<feature type="compositionally biased region" description="Basic and acidic residues" evidence="1">
    <location>
        <begin position="61"/>
        <end position="74"/>
    </location>
</feature>
<feature type="compositionally biased region" description="Polar residues" evidence="1">
    <location>
        <begin position="1"/>
        <end position="12"/>
    </location>
</feature>
<dbReference type="AlphaFoldDB" id="A0A2I2GJT2"/>
<dbReference type="EMBL" id="MSFO01000002">
    <property type="protein sequence ID" value="PLB53130.1"/>
    <property type="molecule type" value="Genomic_DNA"/>
</dbReference>
<sequence length="133" mass="14918">MSNNRKTSNPTSEVKRPVEAQTTSRSRSEVRSSSRPRNNIQPSNAQTPVSSGTRRNAKVVSEPKKSADSQRARSEIGGYTAPNGTHLRVGELQRLSCGVKVPNKDTAYFRPSFVEDPWKDVKPIMTECSNRWW</sequence>
<organism evidence="2 3">
    <name type="scientific">Aspergillus steynii IBT 23096</name>
    <dbReference type="NCBI Taxonomy" id="1392250"/>
    <lineage>
        <taxon>Eukaryota</taxon>
        <taxon>Fungi</taxon>
        <taxon>Dikarya</taxon>
        <taxon>Ascomycota</taxon>
        <taxon>Pezizomycotina</taxon>
        <taxon>Eurotiomycetes</taxon>
        <taxon>Eurotiomycetidae</taxon>
        <taxon>Eurotiales</taxon>
        <taxon>Aspergillaceae</taxon>
        <taxon>Aspergillus</taxon>
        <taxon>Aspergillus subgen. Circumdati</taxon>
    </lineage>
</organism>
<dbReference type="Proteomes" id="UP000234275">
    <property type="component" value="Unassembled WGS sequence"/>
</dbReference>
<keyword evidence="3" id="KW-1185">Reference proteome</keyword>
<dbReference type="GeneID" id="36556513"/>
<comment type="caution">
    <text evidence="2">The sequence shown here is derived from an EMBL/GenBank/DDBJ whole genome shotgun (WGS) entry which is preliminary data.</text>
</comment>
<feature type="region of interest" description="Disordered" evidence="1">
    <location>
        <begin position="1"/>
        <end position="85"/>
    </location>
</feature>
<reference evidence="2 3" key="1">
    <citation type="submission" date="2016-12" db="EMBL/GenBank/DDBJ databases">
        <title>The genomes of Aspergillus section Nigri reveals drivers in fungal speciation.</title>
        <authorList>
            <consortium name="DOE Joint Genome Institute"/>
            <person name="Vesth T.C."/>
            <person name="Nybo J."/>
            <person name="Theobald S."/>
            <person name="Brandl J."/>
            <person name="Frisvad J.C."/>
            <person name="Nielsen K.F."/>
            <person name="Lyhne E.K."/>
            <person name="Kogle M.E."/>
            <person name="Kuo A."/>
            <person name="Riley R."/>
            <person name="Clum A."/>
            <person name="Nolan M."/>
            <person name="Lipzen A."/>
            <person name="Salamov A."/>
            <person name="Henrissat B."/>
            <person name="Wiebenga A."/>
            <person name="De Vries R.P."/>
            <person name="Grigoriev I.V."/>
            <person name="Mortensen U.H."/>
            <person name="Andersen M.R."/>
            <person name="Baker S.E."/>
        </authorList>
    </citation>
    <scope>NUCLEOTIDE SEQUENCE [LARGE SCALE GENOMIC DNA]</scope>
    <source>
        <strain evidence="2 3">IBT 23096</strain>
    </source>
</reference>
<accession>A0A2I2GJT2</accession>
<dbReference type="VEuPathDB" id="FungiDB:P170DRAFT_434850"/>
<evidence type="ECO:0000256" key="1">
    <source>
        <dbReference type="SAM" id="MobiDB-lite"/>
    </source>
</evidence>